<name>A0A5B8UCQ4_9ACTN</name>
<dbReference type="Pfam" id="PF00501">
    <property type="entry name" value="AMP-binding"/>
    <property type="match status" value="1"/>
</dbReference>
<dbReference type="NCBIfam" id="NF006182">
    <property type="entry name" value="PRK08316.1"/>
    <property type="match status" value="1"/>
</dbReference>
<evidence type="ECO:0000313" key="3">
    <source>
        <dbReference type="EMBL" id="QEC50825.1"/>
    </source>
</evidence>
<dbReference type="InterPro" id="IPR000873">
    <property type="entry name" value="AMP-dep_synth/lig_dom"/>
</dbReference>
<accession>A0A5B8UCQ4</accession>
<dbReference type="OrthoDB" id="9803968at2"/>
<dbReference type="Proteomes" id="UP000321805">
    <property type="component" value="Chromosome"/>
</dbReference>
<dbReference type="InterPro" id="IPR045851">
    <property type="entry name" value="AMP-bd_C_sf"/>
</dbReference>
<keyword evidence="4" id="KW-1185">Reference proteome</keyword>
<dbReference type="KEGG" id="bsol:FSW04_18435"/>
<dbReference type="PANTHER" id="PTHR43767:SF1">
    <property type="entry name" value="NONRIBOSOMAL PEPTIDE SYNTHASE PES1 (EUROFUNG)-RELATED"/>
    <property type="match status" value="1"/>
</dbReference>
<dbReference type="InterPro" id="IPR050237">
    <property type="entry name" value="ATP-dep_AMP-bd_enzyme"/>
</dbReference>
<dbReference type="InterPro" id="IPR042099">
    <property type="entry name" value="ANL_N_sf"/>
</dbReference>
<organism evidence="3 4">
    <name type="scientific">Baekduia soli</name>
    <dbReference type="NCBI Taxonomy" id="496014"/>
    <lineage>
        <taxon>Bacteria</taxon>
        <taxon>Bacillati</taxon>
        <taxon>Actinomycetota</taxon>
        <taxon>Thermoleophilia</taxon>
        <taxon>Solirubrobacterales</taxon>
        <taxon>Baekduiaceae</taxon>
        <taxon>Baekduia</taxon>
    </lineage>
</organism>
<dbReference type="Gene3D" id="3.40.50.12780">
    <property type="entry name" value="N-terminal domain of ligase-like"/>
    <property type="match status" value="1"/>
</dbReference>
<dbReference type="CDD" id="cd17631">
    <property type="entry name" value="FACL_FadD13-like"/>
    <property type="match status" value="1"/>
</dbReference>
<feature type="domain" description="AMP-dependent synthetase/ligase" evidence="1">
    <location>
        <begin position="10"/>
        <end position="370"/>
    </location>
</feature>
<evidence type="ECO:0000259" key="2">
    <source>
        <dbReference type="Pfam" id="PF13193"/>
    </source>
</evidence>
<proteinExistence type="predicted"/>
<dbReference type="InterPro" id="IPR025110">
    <property type="entry name" value="AMP-bd_C"/>
</dbReference>
<sequence>MTSTVDDVVRRSARRAGGAEAVRFGERSWTYRELDDAVSRVAGRLLGLGLARGDRVAALGTNSDVYLLLFLGCSRAGLVHVPVNYNLVGSELAYIIGQAGSTALFADAALAPAADAVAGDLALAHRGTLRDGPDPARDVLAWAGDGEVPDLGGVQVADDDLVQLLYTSGTTAAPKGAMMTHRAFVHEYVSCVVGLDLRPSDVPLHPLPLYHSAQMHAFLMPYLMLGAVNHIVERPDPGDVLARIERDRITNYFSPPTVWIAMGEHPDFATRDLSSLRNAYYGASIMPTPVLQRLRERLPGVGFYNAFGQSEIAPVATILRPEEHDARPDSAGRAALFVEVRVVDADGQDVEPGGQGEVLYRSPQLCTGYWDKPEETAEAFAGGWFHSGDLVRIDEEGFIFVVDRVKDVINTGGVLVAGRDVEEALYTHPEVAEVAVIGLPHERWIEAVAAVVVTRAPVSEADLLAYARAHLAPFKVPKSVHFVDELPKNPSGKVLKRELRERLGGDGSAVGR</sequence>
<dbReference type="GO" id="GO:0016878">
    <property type="term" value="F:acid-thiol ligase activity"/>
    <property type="evidence" value="ECO:0007669"/>
    <property type="project" value="UniProtKB-ARBA"/>
</dbReference>
<dbReference type="PANTHER" id="PTHR43767">
    <property type="entry name" value="LONG-CHAIN-FATTY-ACID--COA LIGASE"/>
    <property type="match status" value="1"/>
</dbReference>
<dbReference type="EMBL" id="CP042430">
    <property type="protein sequence ID" value="QEC50825.1"/>
    <property type="molecule type" value="Genomic_DNA"/>
</dbReference>
<evidence type="ECO:0000313" key="4">
    <source>
        <dbReference type="Proteomes" id="UP000321805"/>
    </source>
</evidence>
<dbReference type="Pfam" id="PF13193">
    <property type="entry name" value="AMP-binding_C"/>
    <property type="match status" value="1"/>
</dbReference>
<evidence type="ECO:0000259" key="1">
    <source>
        <dbReference type="Pfam" id="PF00501"/>
    </source>
</evidence>
<dbReference type="AlphaFoldDB" id="A0A5B8UCQ4"/>
<dbReference type="SUPFAM" id="SSF56801">
    <property type="entry name" value="Acetyl-CoA synthetase-like"/>
    <property type="match status" value="1"/>
</dbReference>
<gene>
    <name evidence="3" type="ORF">FSW04_18435</name>
</gene>
<reference evidence="3 4" key="1">
    <citation type="journal article" date="2018" name="J. Microbiol.">
        <title>Baekduia soli gen. nov., sp. nov., a novel bacterium isolated from the soil of Baekdu Mountain and proposal of a novel family name, Baekduiaceae fam. nov.</title>
        <authorList>
            <person name="An D.S."/>
            <person name="Siddiqi M.Z."/>
            <person name="Kim K.H."/>
            <person name="Yu H.S."/>
            <person name="Im W.T."/>
        </authorList>
    </citation>
    <scope>NUCLEOTIDE SEQUENCE [LARGE SCALE GENOMIC DNA]</scope>
    <source>
        <strain evidence="3 4">BR7-21</strain>
    </source>
</reference>
<protein>
    <submittedName>
        <fullName evidence="3">AMP-binding protein</fullName>
    </submittedName>
</protein>
<dbReference type="Gene3D" id="3.30.300.30">
    <property type="match status" value="1"/>
</dbReference>
<feature type="domain" description="AMP-binding enzyme C-terminal" evidence="2">
    <location>
        <begin position="421"/>
        <end position="493"/>
    </location>
</feature>